<evidence type="ECO:0000256" key="4">
    <source>
        <dbReference type="ARBA" id="ARBA00022833"/>
    </source>
</evidence>
<dbReference type="Pfam" id="PF00753">
    <property type="entry name" value="Lactamase_B"/>
    <property type="match status" value="1"/>
</dbReference>
<dbReference type="PANTHER" id="PTHR46233:SF3">
    <property type="entry name" value="HYDROXYACYLGLUTATHIONE HYDROLASE GLOC"/>
    <property type="match status" value="1"/>
</dbReference>
<name>A0A6J6P9C7_9ZZZZ</name>
<feature type="domain" description="Metallo-beta-lactamase" evidence="5">
    <location>
        <begin position="12"/>
        <end position="199"/>
    </location>
</feature>
<keyword evidence="4" id="KW-0862">Zinc</keyword>
<dbReference type="AlphaFoldDB" id="A0A6J6P9C7"/>
<dbReference type="CDD" id="cd06262">
    <property type="entry name" value="metallo-hydrolase-like_MBL-fold"/>
    <property type="match status" value="1"/>
</dbReference>
<protein>
    <submittedName>
        <fullName evidence="6">Unannotated protein</fullName>
    </submittedName>
</protein>
<reference evidence="6" key="1">
    <citation type="submission" date="2020-05" db="EMBL/GenBank/DDBJ databases">
        <authorList>
            <person name="Chiriac C."/>
            <person name="Salcher M."/>
            <person name="Ghai R."/>
            <person name="Kavagutti S V."/>
        </authorList>
    </citation>
    <scope>NUCLEOTIDE SEQUENCE</scope>
</reference>
<dbReference type="Gene3D" id="3.60.15.10">
    <property type="entry name" value="Ribonuclease Z/Hydroxyacylglutathione hydrolase-like"/>
    <property type="match status" value="1"/>
</dbReference>
<dbReference type="GO" id="GO:0046872">
    <property type="term" value="F:metal ion binding"/>
    <property type="evidence" value="ECO:0007669"/>
    <property type="project" value="UniProtKB-KW"/>
</dbReference>
<evidence type="ECO:0000256" key="2">
    <source>
        <dbReference type="ARBA" id="ARBA00022723"/>
    </source>
</evidence>
<evidence type="ECO:0000313" key="6">
    <source>
        <dbReference type="EMBL" id="CAB4695397.1"/>
    </source>
</evidence>
<keyword evidence="2" id="KW-0479">Metal-binding</keyword>
<dbReference type="InterPro" id="IPR036866">
    <property type="entry name" value="RibonucZ/Hydroxyglut_hydro"/>
</dbReference>
<keyword evidence="3" id="KW-0378">Hydrolase</keyword>
<proteinExistence type="predicted"/>
<comment type="cofactor">
    <cofactor evidence="1">
        <name>Zn(2+)</name>
        <dbReference type="ChEBI" id="CHEBI:29105"/>
    </cofactor>
</comment>
<dbReference type="InterPro" id="IPR001279">
    <property type="entry name" value="Metallo-B-lactamas"/>
</dbReference>
<gene>
    <name evidence="6" type="ORF">UFOPK2423_00837</name>
</gene>
<dbReference type="EMBL" id="CAEZXN010000016">
    <property type="protein sequence ID" value="CAB4695397.1"/>
    <property type="molecule type" value="Genomic_DNA"/>
</dbReference>
<dbReference type="InterPro" id="IPR051453">
    <property type="entry name" value="MBL_Glyoxalase_II"/>
</dbReference>
<accession>A0A6J6P9C7</accession>
<sequence length="223" mass="24451">MLIEQVVAELYGTNCWILAPKANGECVVFDPGIANPNLVRAINEALDRHHLTPVAIIATHGHLDHTFSIQPLATDRNIPAYIHTADRELLAHPERALSPETSTLFAHLSFTEPEDVFELHDGMKIQLAGMDLVFDHSPGHTEGSVCIREESAGLLFSGDVLFNNGIGRTDLPTSSPAKMRTSLLKVFELDDAYRVFPGHGPTTTIGDERLHNEYLAAALEGRI</sequence>
<evidence type="ECO:0000256" key="3">
    <source>
        <dbReference type="ARBA" id="ARBA00022801"/>
    </source>
</evidence>
<dbReference type="SUPFAM" id="SSF56281">
    <property type="entry name" value="Metallo-hydrolase/oxidoreductase"/>
    <property type="match status" value="1"/>
</dbReference>
<dbReference type="SMART" id="SM00849">
    <property type="entry name" value="Lactamase_B"/>
    <property type="match status" value="1"/>
</dbReference>
<evidence type="ECO:0000259" key="5">
    <source>
        <dbReference type="SMART" id="SM00849"/>
    </source>
</evidence>
<organism evidence="6">
    <name type="scientific">freshwater metagenome</name>
    <dbReference type="NCBI Taxonomy" id="449393"/>
    <lineage>
        <taxon>unclassified sequences</taxon>
        <taxon>metagenomes</taxon>
        <taxon>ecological metagenomes</taxon>
    </lineage>
</organism>
<dbReference type="PANTHER" id="PTHR46233">
    <property type="entry name" value="HYDROXYACYLGLUTATHIONE HYDROLASE GLOC"/>
    <property type="match status" value="1"/>
</dbReference>
<evidence type="ECO:0000256" key="1">
    <source>
        <dbReference type="ARBA" id="ARBA00001947"/>
    </source>
</evidence>
<dbReference type="GO" id="GO:0016787">
    <property type="term" value="F:hydrolase activity"/>
    <property type="evidence" value="ECO:0007669"/>
    <property type="project" value="UniProtKB-KW"/>
</dbReference>